<dbReference type="InterPro" id="IPR058580">
    <property type="entry name" value="DUF2828"/>
</dbReference>
<evidence type="ECO:0000313" key="2">
    <source>
        <dbReference type="EMBL" id="ASW42823.1"/>
    </source>
</evidence>
<evidence type="ECO:0000259" key="1">
    <source>
        <dbReference type="Pfam" id="PF11443"/>
    </source>
</evidence>
<dbReference type="AlphaFoldDB" id="A0A343JBB5"/>
<organism evidence="2 3">
    <name type="scientific">Clostridium isatidis</name>
    <dbReference type="NCBI Taxonomy" id="182773"/>
    <lineage>
        <taxon>Bacteria</taxon>
        <taxon>Bacillati</taxon>
        <taxon>Bacillota</taxon>
        <taxon>Clostridia</taxon>
        <taxon>Eubacteriales</taxon>
        <taxon>Clostridiaceae</taxon>
        <taxon>Clostridium</taxon>
    </lineage>
</organism>
<dbReference type="PANTHER" id="PTHR31373:SF27">
    <property type="entry name" value="TROVE DOMAIN-CONTAINING PROTEIN"/>
    <property type="match status" value="1"/>
</dbReference>
<dbReference type="Proteomes" id="UP000264883">
    <property type="component" value="Chromosome"/>
</dbReference>
<dbReference type="KEGG" id="cia:BEN51_04860"/>
<dbReference type="EMBL" id="CP016786">
    <property type="protein sequence ID" value="ASW42823.1"/>
    <property type="molecule type" value="Genomic_DNA"/>
</dbReference>
<dbReference type="RefSeq" id="WP_119864957.1">
    <property type="nucleotide sequence ID" value="NZ_CP016786.1"/>
</dbReference>
<proteinExistence type="predicted"/>
<evidence type="ECO:0000313" key="3">
    <source>
        <dbReference type="Proteomes" id="UP000264883"/>
    </source>
</evidence>
<dbReference type="PANTHER" id="PTHR31373">
    <property type="entry name" value="OS06G0652100 PROTEIN"/>
    <property type="match status" value="1"/>
</dbReference>
<sequence>MENLLSKFRNEMIKLSEIDMEEDSCYKDNPIYDFIDNVSSIREEEESSIIARFIKCINYNHKDALKLLIFIRDKYNGLGEKRIFKILLRYLANTNPDFIIENLSLIPKYGRYDDLYALFNTSLQKDVIELFSEQISLDVKAEKPSNLGKWLKSENASSEETKKLALETRLGLGYSSKEYRKLLSFLRERIGVFEKNLSLKRYNNLNYQNLSSRKIIKYKSLFLKEDPIYFKEYLDSGNFEVKDLLPIIIELSNRERISKKEIDLNIKLVNKYLESIKNYSKKETLVVNGINEGNKFKKHFNIFIMMTLLYKNLNSSRFKNYFIYFREYPKFKKIIGGDFLEDIEIIKSCNNSKEGKIYEALDLLLFTILRKNINVDDIPDTILYINNSYEKLNHNSLEQKAKKINEYLEKTWNNVSKKPSIRIMNLNNEKFKLVKEGNVTFINGFKSKYLKNIIEDIEIDEIEEIREKFNKITYEIEFV</sequence>
<dbReference type="OrthoDB" id="9255585at2"/>
<feature type="domain" description="DUF2828" evidence="1">
    <location>
        <begin position="158"/>
        <end position="236"/>
    </location>
</feature>
<dbReference type="InterPro" id="IPR011205">
    <property type="entry name" value="UCP015417_vWA"/>
</dbReference>
<name>A0A343JBB5_9CLOT</name>
<protein>
    <recommendedName>
        <fullName evidence="1">DUF2828 domain-containing protein</fullName>
    </recommendedName>
</protein>
<keyword evidence="3" id="KW-1185">Reference proteome</keyword>
<accession>A0A343JBB5</accession>
<dbReference type="Pfam" id="PF11443">
    <property type="entry name" value="DUF2828"/>
    <property type="match status" value="1"/>
</dbReference>
<gene>
    <name evidence="2" type="ORF">BEN51_04860</name>
</gene>
<reference evidence="2 3" key="1">
    <citation type="submission" date="2016-08" db="EMBL/GenBank/DDBJ databases">
        <title>Complete Genome Sequence Of The Indigo Reducing Clostridium isatidis DSM15098.</title>
        <authorList>
            <person name="Little G.T."/>
            <person name="Minton N.P."/>
        </authorList>
    </citation>
    <scope>NUCLEOTIDE SEQUENCE [LARGE SCALE GENOMIC DNA]</scope>
    <source>
        <strain evidence="2 3">DSM 15098</strain>
    </source>
</reference>